<comment type="catalytic activity">
    <reaction evidence="6">
        <text>diphosphate + H2O = 2 phosphate + H(+)</text>
        <dbReference type="Rhea" id="RHEA:24576"/>
        <dbReference type="ChEBI" id="CHEBI:15377"/>
        <dbReference type="ChEBI" id="CHEBI:15378"/>
        <dbReference type="ChEBI" id="CHEBI:33019"/>
        <dbReference type="ChEBI" id="CHEBI:43474"/>
        <dbReference type="EC" id="3.6.1.1"/>
    </reaction>
</comment>
<evidence type="ECO:0000313" key="7">
    <source>
        <dbReference type="EMBL" id="PPI87133.1"/>
    </source>
</evidence>
<dbReference type="SUPFAM" id="SSF50324">
    <property type="entry name" value="Inorganic pyrophosphatase"/>
    <property type="match status" value="1"/>
</dbReference>
<evidence type="ECO:0000256" key="1">
    <source>
        <dbReference type="ARBA" id="ARBA00001946"/>
    </source>
</evidence>
<dbReference type="GO" id="GO:0006796">
    <property type="term" value="P:phosphate-containing compound metabolic process"/>
    <property type="evidence" value="ECO:0007669"/>
    <property type="project" value="InterPro"/>
</dbReference>
<keyword evidence="5 6" id="KW-0460">Magnesium</keyword>
<evidence type="ECO:0000256" key="2">
    <source>
        <dbReference type="ARBA" id="ARBA00022490"/>
    </source>
</evidence>
<feature type="binding site" evidence="6">
    <location>
        <position position="71"/>
    </location>
    <ligand>
        <name>Mg(2+)</name>
        <dbReference type="ChEBI" id="CHEBI:18420"/>
        <label>1</label>
    </ligand>
</feature>
<gene>
    <name evidence="6" type="primary">ppa</name>
    <name evidence="7" type="ORF">CRV11_02325</name>
</gene>
<dbReference type="PROSITE" id="PS00387">
    <property type="entry name" value="PPASE"/>
    <property type="match status" value="1"/>
</dbReference>
<dbReference type="GO" id="GO:0005737">
    <property type="term" value="C:cytoplasm"/>
    <property type="evidence" value="ECO:0007669"/>
    <property type="project" value="UniProtKB-SubCell"/>
</dbReference>
<feature type="binding site" evidence="6">
    <location>
        <position position="44"/>
    </location>
    <ligand>
        <name>substrate</name>
    </ligand>
</feature>
<dbReference type="RefSeq" id="WP_136131750.1">
    <property type="nucleotide sequence ID" value="NZ_PDKS01000003.1"/>
</dbReference>
<comment type="caution">
    <text evidence="7">The sequence shown here is derived from an EMBL/GenBank/DDBJ whole genome shotgun (WGS) entry which is preliminary data.</text>
</comment>
<dbReference type="Gene3D" id="3.90.80.10">
    <property type="entry name" value="Inorganic pyrophosphatase"/>
    <property type="match status" value="1"/>
</dbReference>
<evidence type="ECO:0000256" key="3">
    <source>
        <dbReference type="ARBA" id="ARBA00022723"/>
    </source>
</evidence>
<comment type="subunit">
    <text evidence="6">Homohexamer.</text>
</comment>
<dbReference type="EC" id="3.6.1.1" evidence="6"/>
<keyword evidence="4 6" id="KW-0378">Hydrolase</keyword>
<evidence type="ECO:0000256" key="6">
    <source>
        <dbReference type="HAMAP-Rule" id="MF_00209"/>
    </source>
</evidence>
<feature type="binding site" evidence="6">
    <location>
        <position position="142"/>
    </location>
    <ligand>
        <name>substrate</name>
    </ligand>
</feature>
<dbReference type="HAMAP" id="MF_00209">
    <property type="entry name" value="Inorganic_PPase"/>
    <property type="match status" value="1"/>
</dbReference>
<dbReference type="CDD" id="cd00412">
    <property type="entry name" value="pyrophosphatase"/>
    <property type="match status" value="1"/>
</dbReference>
<accession>A0A2P5SXV7</accession>
<keyword evidence="3 6" id="KW-0479">Metal-binding</keyword>
<dbReference type="Pfam" id="PF00719">
    <property type="entry name" value="Pyrophosphatase"/>
    <property type="match status" value="1"/>
</dbReference>
<dbReference type="EMBL" id="PDKS01000003">
    <property type="protein sequence ID" value="PPI87133.1"/>
    <property type="molecule type" value="Genomic_DNA"/>
</dbReference>
<feature type="binding site" evidence="6">
    <location>
        <position position="71"/>
    </location>
    <ligand>
        <name>Mg(2+)</name>
        <dbReference type="ChEBI" id="CHEBI:18420"/>
        <label>2</label>
    </ligand>
</feature>
<dbReference type="OrthoDB" id="5187599at2"/>
<sequence length="175" mass="20025">MSIHNVSAGLHIPDDIYVIIEIPANDNPIKYEIDKKSSVLFVDRFMLTSMFYPCNYGYINKTLSLDGDPIDVLVPTPYPLKSKSVIRSRPVGMLKMIDDSGEDFKLIAVPHTTISKEYDHIYNVKDLPDLLCAQIVHFFTHYKDLETGKWTKIIGWDDAETAKNEIVSSIQRFKK</sequence>
<feature type="binding site" evidence="6">
    <location>
        <position position="66"/>
    </location>
    <ligand>
        <name>Mg(2+)</name>
        <dbReference type="ChEBI" id="CHEBI:18420"/>
        <label>1</label>
    </ligand>
</feature>
<feature type="binding site" evidence="6">
    <location>
        <position position="103"/>
    </location>
    <ligand>
        <name>Mg(2+)</name>
        <dbReference type="ChEBI" id="CHEBI:18420"/>
        <label>1</label>
    </ligand>
</feature>
<name>A0A2P5SXV7_9GAMM</name>
<comment type="similarity">
    <text evidence="6">Belongs to the PPase family.</text>
</comment>
<dbReference type="NCBIfam" id="NF002317">
    <property type="entry name" value="PRK01250.1"/>
    <property type="match status" value="1"/>
</dbReference>
<feature type="binding site" evidence="6">
    <location>
        <position position="30"/>
    </location>
    <ligand>
        <name>substrate</name>
    </ligand>
</feature>
<comment type="cofactor">
    <cofactor evidence="1 6">
        <name>Mg(2+)</name>
        <dbReference type="ChEBI" id="CHEBI:18420"/>
    </cofactor>
</comment>
<dbReference type="Proteomes" id="UP000296034">
    <property type="component" value="Unassembled WGS sequence"/>
</dbReference>
<evidence type="ECO:0000256" key="4">
    <source>
        <dbReference type="ARBA" id="ARBA00022801"/>
    </source>
</evidence>
<organism evidence="7 8">
    <name type="scientific">Candidatus Pantoea edessiphila</name>
    <dbReference type="NCBI Taxonomy" id="2044610"/>
    <lineage>
        <taxon>Bacteria</taxon>
        <taxon>Pseudomonadati</taxon>
        <taxon>Pseudomonadota</taxon>
        <taxon>Gammaproteobacteria</taxon>
        <taxon>Enterobacterales</taxon>
        <taxon>Erwiniaceae</taxon>
        <taxon>Pantoea</taxon>
    </lineage>
</organism>
<keyword evidence="2 6" id="KW-0963">Cytoplasm</keyword>
<evidence type="ECO:0000256" key="5">
    <source>
        <dbReference type="ARBA" id="ARBA00022842"/>
    </source>
</evidence>
<feature type="binding site" evidence="6">
    <location>
        <position position="56"/>
    </location>
    <ligand>
        <name>substrate</name>
    </ligand>
</feature>
<dbReference type="InterPro" id="IPR008162">
    <property type="entry name" value="Pyrophosphatase"/>
</dbReference>
<dbReference type="GO" id="GO:0004427">
    <property type="term" value="F:inorganic diphosphate phosphatase activity"/>
    <property type="evidence" value="ECO:0007669"/>
    <property type="project" value="UniProtKB-UniRule"/>
</dbReference>
<dbReference type="PANTHER" id="PTHR10286">
    <property type="entry name" value="INORGANIC PYROPHOSPHATASE"/>
    <property type="match status" value="1"/>
</dbReference>
<dbReference type="FunFam" id="3.90.80.10:FF:000001">
    <property type="entry name" value="Inorganic pyrophosphatase"/>
    <property type="match status" value="1"/>
</dbReference>
<comment type="subcellular location">
    <subcellularLocation>
        <location evidence="6">Cytoplasm</location>
    </subcellularLocation>
</comment>
<protein>
    <recommendedName>
        <fullName evidence="6">Inorganic pyrophosphatase</fullName>
        <ecNumber evidence="6">3.6.1.1</ecNumber>
    </recommendedName>
    <alternativeName>
        <fullName evidence="6">Pyrophosphate phospho-hydrolase</fullName>
        <shortName evidence="6">PPase</shortName>
    </alternativeName>
</protein>
<dbReference type="InterPro" id="IPR036649">
    <property type="entry name" value="Pyrophosphatase_sf"/>
</dbReference>
<dbReference type="GO" id="GO:0000287">
    <property type="term" value="F:magnesium ion binding"/>
    <property type="evidence" value="ECO:0007669"/>
    <property type="project" value="UniProtKB-UniRule"/>
</dbReference>
<reference evidence="7 8" key="1">
    <citation type="journal article" date="2018" name="Genome Biol. Evol.">
        <title>Cladogenesis and Genomic Streamlining in Extracellular Endosymbionts of Tropical Stink Bugs.</title>
        <authorList>
            <person name="Otero-Bravo A."/>
            <person name="Goffredi S."/>
            <person name="Sabree Z.L."/>
        </authorList>
    </citation>
    <scope>NUCLEOTIDE SEQUENCE [LARGE SCALE GENOMIC DNA]</scope>
    <source>
        <strain evidence="7 8">SoET</strain>
    </source>
</reference>
<comment type="function">
    <text evidence="6">Catalyzes the hydrolysis of inorganic pyrophosphate (PPi) forming two phosphate ions.</text>
</comment>
<proteinExistence type="inferred from homology"/>
<dbReference type="AlphaFoldDB" id="A0A2P5SXV7"/>
<evidence type="ECO:0000313" key="8">
    <source>
        <dbReference type="Proteomes" id="UP000296034"/>
    </source>
</evidence>